<dbReference type="InterPro" id="IPR051370">
    <property type="entry name" value="PPIase_Pin1"/>
</dbReference>
<organism evidence="14 15">
    <name type="scientific">Vitrella brassicaformis (strain CCMP3155)</name>
    <dbReference type="NCBI Taxonomy" id="1169540"/>
    <lineage>
        <taxon>Eukaryota</taxon>
        <taxon>Sar</taxon>
        <taxon>Alveolata</taxon>
        <taxon>Colpodellida</taxon>
        <taxon>Vitrellaceae</taxon>
        <taxon>Vitrella</taxon>
    </lineage>
</organism>
<evidence type="ECO:0000256" key="10">
    <source>
        <dbReference type="ARBA" id="ARBA00066165"/>
    </source>
</evidence>
<proteinExistence type="predicted"/>
<accession>A0A0G4G8G5</accession>
<evidence type="ECO:0000256" key="12">
    <source>
        <dbReference type="RuleBase" id="RU363014"/>
    </source>
</evidence>
<evidence type="ECO:0000256" key="7">
    <source>
        <dbReference type="ARBA" id="ARBA00023200"/>
    </source>
</evidence>
<dbReference type="PROSITE" id="PS50198">
    <property type="entry name" value="PPIC_PPIASE_2"/>
    <property type="match status" value="1"/>
</dbReference>
<protein>
    <recommendedName>
        <fullName evidence="12">Peptidyl-prolyl cis-trans isomerase</fullName>
        <ecNumber evidence="12">5.2.1.8</ecNumber>
    </recommendedName>
</protein>
<dbReference type="AlphaFoldDB" id="A0A0G4G8G5"/>
<evidence type="ECO:0000256" key="1">
    <source>
        <dbReference type="ARBA" id="ARBA00000971"/>
    </source>
</evidence>
<evidence type="ECO:0000259" key="13">
    <source>
        <dbReference type="PROSITE" id="PS50198"/>
    </source>
</evidence>
<sequence>MSAPDQVRCRHIICKHNKSRNPVSRRTGQPITISEEAAIEELKKIKETLTAANFAEVAEQRSDCSSFAKGGDLGFFGRGEMDGNFEAAAFKLNVGEISDVVLSSSGAHLILRIA</sequence>
<dbReference type="EC" id="5.2.1.8" evidence="12"/>
<evidence type="ECO:0000256" key="8">
    <source>
        <dbReference type="ARBA" id="ARBA00023235"/>
    </source>
</evidence>
<dbReference type="PANTHER" id="PTHR10657:SF4">
    <property type="entry name" value="PEPTIDYL-PROLYL CIS-TRANS ISOMERASE-RELATED"/>
    <property type="match status" value="1"/>
</dbReference>
<feature type="domain" description="PpiC" evidence="13">
    <location>
        <begin position="4"/>
        <end position="114"/>
    </location>
</feature>
<dbReference type="InterPro" id="IPR000297">
    <property type="entry name" value="PPIase_PpiC"/>
</dbReference>
<gene>
    <name evidence="14" type="ORF">Vbra_3270</name>
</gene>
<evidence type="ECO:0000256" key="6">
    <source>
        <dbReference type="ARBA" id="ARBA00023110"/>
    </source>
</evidence>
<comment type="catalytic activity">
    <reaction evidence="1 12">
        <text>[protein]-peptidylproline (omega=180) = [protein]-peptidylproline (omega=0)</text>
        <dbReference type="Rhea" id="RHEA:16237"/>
        <dbReference type="Rhea" id="RHEA-COMP:10747"/>
        <dbReference type="Rhea" id="RHEA-COMP:10748"/>
        <dbReference type="ChEBI" id="CHEBI:83833"/>
        <dbReference type="ChEBI" id="CHEBI:83834"/>
        <dbReference type="EC" id="5.2.1.8"/>
    </reaction>
</comment>
<dbReference type="FunFam" id="3.10.50.40:FF:000010">
    <property type="entry name" value="Peptidyl-prolyl cis-trans isomerase Pin1"/>
    <property type="match status" value="1"/>
</dbReference>
<dbReference type="EMBL" id="CDMY01000592">
    <property type="protein sequence ID" value="CEM25089.1"/>
    <property type="molecule type" value="Genomic_DNA"/>
</dbReference>
<dbReference type="InParanoid" id="A0A0G4G8G5"/>
<evidence type="ECO:0000256" key="4">
    <source>
        <dbReference type="ARBA" id="ARBA00022562"/>
    </source>
</evidence>
<evidence type="ECO:0000313" key="14">
    <source>
        <dbReference type="EMBL" id="CEM25089.1"/>
    </source>
</evidence>
<comment type="subunit">
    <text evidence="10">Interacts with host FBXW7; leading to FBXW7 autoubiquitination and subsequent degradation.</text>
</comment>
<evidence type="ECO:0000256" key="5">
    <source>
        <dbReference type="ARBA" id="ARBA00023026"/>
    </source>
</evidence>
<keyword evidence="15" id="KW-1185">Reference proteome</keyword>
<dbReference type="GO" id="GO:0042025">
    <property type="term" value="C:host cell nucleus"/>
    <property type="evidence" value="ECO:0007669"/>
    <property type="project" value="UniProtKB-SubCell"/>
</dbReference>
<dbReference type="OMA" id="DEVQCLH"/>
<dbReference type="STRING" id="1169540.A0A0G4G8G5"/>
<evidence type="ECO:0000256" key="3">
    <source>
        <dbReference type="ARBA" id="ARBA00004192"/>
    </source>
</evidence>
<dbReference type="Pfam" id="PF00639">
    <property type="entry name" value="Rotamase"/>
    <property type="match status" value="1"/>
</dbReference>
<dbReference type="SUPFAM" id="SSF54534">
    <property type="entry name" value="FKBP-like"/>
    <property type="match status" value="1"/>
</dbReference>
<dbReference type="InterPro" id="IPR046357">
    <property type="entry name" value="PPIase_dom_sf"/>
</dbReference>
<keyword evidence="7" id="KW-1035">Host cytoplasm</keyword>
<dbReference type="VEuPathDB" id="CryptoDB:Vbra_3270"/>
<evidence type="ECO:0000256" key="11">
    <source>
        <dbReference type="PROSITE-ProRule" id="PRU00278"/>
    </source>
</evidence>
<evidence type="ECO:0000256" key="2">
    <source>
        <dbReference type="ARBA" id="ARBA00004147"/>
    </source>
</evidence>
<comment type="function">
    <text evidence="9">Peptidyl-prolyl cis/trans isomerase (PPIase) that acts as a key virulence factor by promoting host leukocyte transformation. Binds to and isomerizes specific phosphorylated Ser/Thr-Pro (pSer/Thr-Pro) motifs in a subset of proteins, resulting in conformational changes in the proteins. Promotes host leukocyte transformation by binding to phosphorylated host FBXW7, disrupting dimerization and promoting FBXW7 autoubiquitination and subsequent degradation. Degradation of host FBXW7, leads to stabilization of JUN, which promotes cell transformation.</text>
</comment>
<dbReference type="PROSITE" id="PS01096">
    <property type="entry name" value="PPIC_PPIASE_1"/>
    <property type="match status" value="1"/>
</dbReference>
<dbReference type="OrthoDB" id="2530521at2759"/>
<evidence type="ECO:0000313" key="15">
    <source>
        <dbReference type="Proteomes" id="UP000041254"/>
    </source>
</evidence>
<reference evidence="14 15" key="1">
    <citation type="submission" date="2014-11" db="EMBL/GenBank/DDBJ databases">
        <authorList>
            <person name="Zhu J."/>
            <person name="Qi W."/>
            <person name="Song R."/>
        </authorList>
    </citation>
    <scope>NUCLEOTIDE SEQUENCE [LARGE SCALE GENOMIC DNA]</scope>
</reference>
<keyword evidence="6 11" id="KW-0697">Rotamase</keyword>
<dbReference type="PANTHER" id="PTHR10657">
    <property type="entry name" value="PEPTIDYL-PROLYL CIS-TRANS ISOMERASE"/>
    <property type="match status" value="1"/>
</dbReference>
<comment type="subcellular location">
    <subcellularLocation>
        <location evidence="3">Host cytoplasm</location>
    </subcellularLocation>
    <subcellularLocation>
        <location evidence="2">Host nucleus</location>
    </subcellularLocation>
</comment>
<dbReference type="Proteomes" id="UP000041254">
    <property type="component" value="Unassembled WGS sequence"/>
</dbReference>
<dbReference type="PhylomeDB" id="A0A0G4G8G5"/>
<dbReference type="GO" id="GO:0005829">
    <property type="term" value="C:cytosol"/>
    <property type="evidence" value="ECO:0007669"/>
    <property type="project" value="TreeGrafter"/>
</dbReference>
<dbReference type="GO" id="GO:0005634">
    <property type="term" value="C:nucleus"/>
    <property type="evidence" value="ECO:0007669"/>
    <property type="project" value="TreeGrafter"/>
</dbReference>
<evidence type="ECO:0000256" key="9">
    <source>
        <dbReference type="ARBA" id="ARBA00054022"/>
    </source>
</evidence>
<name>A0A0G4G8G5_VITBC</name>
<keyword evidence="8 11" id="KW-0413">Isomerase</keyword>
<dbReference type="Gene3D" id="3.10.50.40">
    <property type="match status" value="1"/>
</dbReference>
<dbReference type="GO" id="GO:0003755">
    <property type="term" value="F:peptidyl-prolyl cis-trans isomerase activity"/>
    <property type="evidence" value="ECO:0007669"/>
    <property type="project" value="UniProtKB-UniRule"/>
</dbReference>
<dbReference type="InterPro" id="IPR023058">
    <property type="entry name" value="PPIase_PpiC_CS"/>
</dbReference>
<dbReference type="GO" id="GO:0030430">
    <property type="term" value="C:host cell cytoplasm"/>
    <property type="evidence" value="ECO:0007669"/>
    <property type="project" value="UniProtKB-SubCell"/>
</dbReference>
<keyword evidence="4" id="KW-1048">Host nucleus</keyword>
<keyword evidence="5" id="KW-0843">Virulence</keyword>